<dbReference type="GO" id="GO:0071897">
    <property type="term" value="P:DNA biosynthetic process"/>
    <property type="evidence" value="ECO:0007669"/>
    <property type="project" value="UniProtKB-ARBA"/>
</dbReference>
<dbReference type="EMBL" id="JAPXFL010000009">
    <property type="protein sequence ID" value="KAK9501212.1"/>
    <property type="molecule type" value="Genomic_DNA"/>
</dbReference>
<dbReference type="InterPro" id="IPR000477">
    <property type="entry name" value="RT_dom"/>
</dbReference>
<proteinExistence type="predicted"/>
<dbReference type="CDD" id="cd01650">
    <property type="entry name" value="RT_nLTR_like"/>
    <property type="match status" value="1"/>
</dbReference>
<gene>
    <name evidence="2" type="ORF">O3M35_011970</name>
</gene>
<name>A0AAW1CS31_9HEMI</name>
<dbReference type="SUPFAM" id="SSF56672">
    <property type="entry name" value="DNA/RNA polymerases"/>
    <property type="match status" value="1"/>
</dbReference>
<dbReference type="InterPro" id="IPR043502">
    <property type="entry name" value="DNA/RNA_pol_sf"/>
</dbReference>
<evidence type="ECO:0000313" key="3">
    <source>
        <dbReference type="Proteomes" id="UP001461498"/>
    </source>
</evidence>
<evidence type="ECO:0000259" key="1">
    <source>
        <dbReference type="PROSITE" id="PS50878"/>
    </source>
</evidence>
<comment type="caution">
    <text evidence="2">The sequence shown here is derived from an EMBL/GenBank/DDBJ whole genome shotgun (WGS) entry which is preliminary data.</text>
</comment>
<sequence length="502" mass="58338">MKNIKEEDIIEIVAGMKGKTSTDYFGFSNLFIKKTIQSFITPLTLLINRCITSGHFPETLKITKIIPVHKKGDLNEAENYRPIALVPVISKIIERVIAKQLLQYFEDNKLFSKDQYGYRQGRSTIDAIIALVEEIMDAFENKDVCKITFCDLSRAFDMVSHDILMKLVVSSGYEQSLSLFRSFLYNRSQYVYIKGYSSSLREIKRGVPQGSVLGPILFTFLSTDVGKYLPEKLILFADDTTLISRDGNRNQLEQKTRTNITLFEEWLHSNELILNKNKTYQKEFNIRAKITDEPVKFLGLHIDSSLTWKVHTLKLREELSKAIYLIRKLKDEVPEEIMKTAYFGIFQSKMAYGIIVWGAATEANIIFKLQKKVVRIMANKGPRDTCRQLFSQLGIMTLSSLYIYKNLMYLKEKENIVTRGEQYTYNTRSKDNVYLPFTRLVKSNSNPNTMSVKLFNKLPLKIKQLKSSEFKKTINNFLMKNSFYNINEYLENNWIDRQFALD</sequence>
<organism evidence="2 3">
    <name type="scientific">Rhynocoris fuscipes</name>
    <dbReference type="NCBI Taxonomy" id="488301"/>
    <lineage>
        <taxon>Eukaryota</taxon>
        <taxon>Metazoa</taxon>
        <taxon>Ecdysozoa</taxon>
        <taxon>Arthropoda</taxon>
        <taxon>Hexapoda</taxon>
        <taxon>Insecta</taxon>
        <taxon>Pterygota</taxon>
        <taxon>Neoptera</taxon>
        <taxon>Paraneoptera</taxon>
        <taxon>Hemiptera</taxon>
        <taxon>Heteroptera</taxon>
        <taxon>Panheteroptera</taxon>
        <taxon>Cimicomorpha</taxon>
        <taxon>Reduviidae</taxon>
        <taxon>Harpactorinae</taxon>
        <taxon>Harpactorini</taxon>
        <taxon>Rhynocoris</taxon>
    </lineage>
</organism>
<dbReference type="Proteomes" id="UP001461498">
    <property type="component" value="Unassembled WGS sequence"/>
</dbReference>
<dbReference type="Pfam" id="PF00078">
    <property type="entry name" value="RVT_1"/>
    <property type="match status" value="1"/>
</dbReference>
<feature type="domain" description="Reverse transcriptase" evidence="1">
    <location>
        <begin position="49"/>
        <end position="302"/>
    </location>
</feature>
<protein>
    <recommendedName>
        <fullName evidence="1">Reverse transcriptase domain-containing protein</fullName>
    </recommendedName>
</protein>
<evidence type="ECO:0000313" key="2">
    <source>
        <dbReference type="EMBL" id="KAK9501212.1"/>
    </source>
</evidence>
<dbReference type="PANTHER" id="PTHR19446">
    <property type="entry name" value="REVERSE TRANSCRIPTASES"/>
    <property type="match status" value="1"/>
</dbReference>
<dbReference type="AlphaFoldDB" id="A0AAW1CS31"/>
<keyword evidence="3" id="KW-1185">Reference proteome</keyword>
<accession>A0AAW1CS31</accession>
<dbReference type="PROSITE" id="PS50878">
    <property type="entry name" value="RT_POL"/>
    <property type="match status" value="1"/>
</dbReference>
<reference evidence="2 3" key="1">
    <citation type="submission" date="2022-12" db="EMBL/GenBank/DDBJ databases">
        <title>Chromosome-level genome assembly of true bugs.</title>
        <authorList>
            <person name="Ma L."/>
            <person name="Li H."/>
        </authorList>
    </citation>
    <scope>NUCLEOTIDE SEQUENCE [LARGE SCALE GENOMIC DNA]</scope>
    <source>
        <strain evidence="2">Lab_2022b</strain>
    </source>
</reference>